<evidence type="ECO:0000256" key="5">
    <source>
        <dbReference type="ARBA" id="ARBA00022975"/>
    </source>
</evidence>
<gene>
    <name evidence="6" type="primary">pyrE</name>
    <name evidence="8" type="ORF">A2Y57_03635</name>
</gene>
<comment type="catalytic activity">
    <reaction evidence="6">
        <text>orotidine 5'-phosphate + diphosphate = orotate + 5-phospho-alpha-D-ribose 1-diphosphate</text>
        <dbReference type="Rhea" id="RHEA:10380"/>
        <dbReference type="ChEBI" id="CHEBI:30839"/>
        <dbReference type="ChEBI" id="CHEBI:33019"/>
        <dbReference type="ChEBI" id="CHEBI:57538"/>
        <dbReference type="ChEBI" id="CHEBI:58017"/>
        <dbReference type="EC" id="2.4.2.10"/>
    </reaction>
</comment>
<evidence type="ECO:0000259" key="7">
    <source>
        <dbReference type="Pfam" id="PF00156"/>
    </source>
</evidence>
<dbReference type="InterPro" id="IPR004467">
    <property type="entry name" value="Or_phspho_trans_dom"/>
</dbReference>
<keyword evidence="5 6" id="KW-0665">Pyrimidine biosynthesis</keyword>
<dbReference type="Proteomes" id="UP000177103">
    <property type="component" value="Unassembled WGS sequence"/>
</dbReference>
<dbReference type="InterPro" id="IPR029057">
    <property type="entry name" value="PRTase-like"/>
</dbReference>
<comment type="caution">
    <text evidence="6">Lacks conserved residue(s) required for the propagation of feature annotation.</text>
</comment>
<keyword evidence="3 6" id="KW-0328">Glycosyltransferase</keyword>
<evidence type="ECO:0000313" key="9">
    <source>
        <dbReference type="Proteomes" id="UP000177103"/>
    </source>
</evidence>
<dbReference type="EC" id="2.4.2.10" evidence="2 6"/>
<feature type="binding site" evidence="6">
    <location>
        <position position="96"/>
    </location>
    <ligand>
        <name>5-phospho-alpha-D-ribose 1-diphosphate</name>
        <dbReference type="ChEBI" id="CHEBI:58017"/>
        <note>ligand shared between dimeric partners</note>
    </ligand>
</feature>
<protein>
    <recommendedName>
        <fullName evidence="2 6">Orotate phosphoribosyltransferase</fullName>
        <shortName evidence="6">OPRT</shortName>
        <shortName evidence="6">OPRTase</shortName>
        <ecNumber evidence="2 6">2.4.2.10</ecNumber>
    </recommendedName>
</protein>
<evidence type="ECO:0000313" key="8">
    <source>
        <dbReference type="EMBL" id="OGY24770.1"/>
    </source>
</evidence>
<name>A0A1G1WB70_9BACT</name>
<dbReference type="GO" id="GO:0000287">
    <property type="term" value="F:magnesium ion binding"/>
    <property type="evidence" value="ECO:0007669"/>
    <property type="project" value="UniProtKB-UniRule"/>
</dbReference>
<reference evidence="8 9" key="1">
    <citation type="journal article" date="2016" name="Nat. Commun.">
        <title>Thousands of microbial genomes shed light on interconnected biogeochemical processes in an aquifer system.</title>
        <authorList>
            <person name="Anantharaman K."/>
            <person name="Brown C.T."/>
            <person name="Hug L.A."/>
            <person name="Sharon I."/>
            <person name="Castelle C.J."/>
            <person name="Probst A.J."/>
            <person name="Thomas B.C."/>
            <person name="Singh A."/>
            <person name="Wilkins M.J."/>
            <person name="Karaoz U."/>
            <person name="Brodie E.L."/>
            <person name="Williams K.H."/>
            <person name="Hubbard S.S."/>
            <person name="Banfield J.F."/>
        </authorList>
    </citation>
    <scope>NUCLEOTIDE SEQUENCE [LARGE SCALE GENOMIC DNA]</scope>
</reference>
<feature type="domain" description="Phosphoribosyltransferase" evidence="7">
    <location>
        <begin position="50"/>
        <end position="151"/>
    </location>
</feature>
<feature type="binding site" evidence="6">
    <location>
        <position position="100"/>
    </location>
    <ligand>
        <name>5-phospho-alpha-D-ribose 1-diphosphate</name>
        <dbReference type="ChEBI" id="CHEBI:58017"/>
        <note>ligand shared between dimeric partners</note>
    </ligand>
</feature>
<dbReference type="NCBIfam" id="TIGR00336">
    <property type="entry name" value="pyrE"/>
    <property type="match status" value="1"/>
</dbReference>
<dbReference type="InterPro" id="IPR023031">
    <property type="entry name" value="OPRT"/>
</dbReference>
<dbReference type="PANTHER" id="PTHR19278:SF9">
    <property type="entry name" value="URIDINE 5'-MONOPHOSPHATE SYNTHASE"/>
    <property type="match status" value="1"/>
</dbReference>
<sequence length="214" mass="23558">MTTSEEVARILLKIKAITLSPSKPYRFVSGLLSPIYTDNRLLISYPKERKKIVKFLADKIKEVKIEPEVVAGTATAGIPHAAWVADSLKLPMIYVRSGSKDHGRGKEVEGVLGKKQKAVVIEDLISTGGSALNTVGAIRRHGGKVDTIVAIFDYEMPISTKSFKKSKIKLIPLTTLSTLVSVASKYGYLKPKDREVVLEWAKDTQGWGKKMGFE</sequence>
<feature type="binding site" evidence="6">
    <location>
        <position position="126"/>
    </location>
    <ligand>
        <name>orotate</name>
        <dbReference type="ChEBI" id="CHEBI:30839"/>
    </ligand>
</feature>
<dbReference type="CDD" id="cd06223">
    <property type="entry name" value="PRTases_typeI"/>
    <property type="match status" value="1"/>
</dbReference>
<dbReference type="SUPFAM" id="SSF53271">
    <property type="entry name" value="PRTase-like"/>
    <property type="match status" value="1"/>
</dbReference>
<evidence type="ECO:0000256" key="2">
    <source>
        <dbReference type="ARBA" id="ARBA00011971"/>
    </source>
</evidence>
<dbReference type="Gene3D" id="3.40.50.2020">
    <property type="match status" value="1"/>
</dbReference>
<comment type="cofactor">
    <cofactor evidence="6">
        <name>Mg(2+)</name>
        <dbReference type="ChEBI" id="CHEBI:18420"/>
    </cofactor>
</comment>
<dbReference type="PANTHER" id="PTHR19278">
    <property type="entry name" value="OROTATE PHOSPHORIBOSYLTRANSFERASE"/>
    <property type="match status" value="1"/>
</dbReference>
<evidence type="ECO:0000256" key="6">
    <source>
        <dbReference type="HAMAP-Rule" id="MF_01208"/>
    </source>
</evidence>
<organism evidence="8 9">
    <name type="scientific">Candidatus Woykebacteria bacterium RBG_13_40_7b</name>
    <dbReference type="NCBI Taxonomy" id="1802594"/>
    <lineage>
        <taxon>Bacteria</taxon>
        <taxon>Candidatus Woykeibacteriota</taxon>
    </lineage>
</organism>
<comment type="pathway">
    <text evidence="1 6">Pyrimidine metabolism; UMP biosynthesis via de novo pathway; UMP from orotate: step 1/2.</text>
</comment>
<proteinExistence type="inferred from homology"/>
<accession>A0A1G1WB70</accession>
<keyword evidence="4 6" id="KW-0808">Transferase</keyword>
<dbReference type="GO" id="GO:0019856">
    <property type="term" value="P:pyrimidine nucleobase biosynthetic process"/>
    <property type="evidence" value="ECO:0007669"/>
    <property type="project" value="TreeGrafter"/>
</dbReference>
<dbReference type="Pfam" id="PF00156">
    <property type="entry name" value="Pribosyltran"/>
    <property type="match status" value="1"/>
</dbReference>
<dbReference type="EMBL" id="MHCQ01000015">
    <property type="protein sequence ID" value="OGY24770.1"/>
    <property type="molecule type" value="Genomic_DNA"/>
</dbReference>
<feature type="binding site" description="in other chain" evidence="6">
    <location>
        <begin position="122"/>
        <end position="130"/>
    </location>
    <ligand>
        <name>5-phospho-alpha-D-ribose 1-diphosphate</name>
        <dbReference type="ChEBI" id="CHEBI:58017"/>
        <note>ligand shared between dimeric partners</note>
    </ligand>
</feature>
<evidence type="ECO:0000256" key="1">
    <source>
        <dbReference type="ARBA" id="ARBA00004889"/>
    </source>
</evidence>
<evidence type="ECO:0000256" key="3">
    <source>
        <dbReference type="ARBA" id="ARBA00022676"/>
    </source>
</evidence>
<comment type="function">
    <text evidence="6">Catalyzes the transfer of a ribosyl phosphate group from 5-phosphoribose 1-diphosphate to orotate, leading to the formation of orotidine monophosphate (OMP).</text>
</comment>
<dbReference type="HAMAP" id="MF_01208">
    <property type="entry name" value="PyrE"/>
    <property type="match status" value="1"/>
</dbReference>
<feature type="binding site" evidence="6">
    <location>
        <position position="102"/>
    </location>
    <ligand>
        <name>5-phospho-alpha-D-ribose 1-diphosphate</name>
        <dbReference type="ChEBI" id="CHEBI:58017"/>
        <note>ligand shared between dimeric partners</note>
    </ligand>
</feature>
<dbReference type="InterPro" id="IPR000836">
    <property type="entry name" value="PRTase_dom"/>
</dbReference>
<dbReference type="UniPathway" id="UPA00070">
    <property type="reaction ID" value="UER00119"/>
</dbReference>
<comment type="caution">
    <text evidence="8">The sequence shown here is derived from an EMBL/GenBank/DDBJ whole genome shotgun (WGS) entry which is preliminary data.</text>
</comment>
<comment type="similarity">
    <text evidence="6">Belongs to the purine/pyrimidine phosphoribosyltransferase family. PyrE subfamily.</text>
</comment>
<dbReference type="AlphaFoldDB" id="A0A1G1WB70"/>
<dbReference type="GO" id="GO:0044205">
    <property type="term" value="P:'de novo' UMP biosynthetic process"/>
    <property type="evidence" value="ECO:0007669"/>
    <property type="project" value="UniProtKB-UniRule"/>
</dbReference>
<keyword evidence="6" id="KW-0460">Magnesium</keyword>
<evidence type="ECO:0000256" key="4">
    <source>
        <dbReference type="ARBA" id="ARBA00022679"/>
    </source>
</evidence>
<dbReference type="GO" id="GO:0004588">
    <property type="term" value="F:orotate phosphoribosyltransferase activity"/>
    <property type="evidence" value="ECO:0007669"/>
    <property type="project" value="UniProtKB-UniRule"/>
</dbReference>
<comment type="subunit">
    <text evidence="6">Homodimer.</text>
</comment>